<evidence type="ECO:0000259" key="1">
    <source>
        <dbReference type="Pfam" id="PF13635"/>
    </source>
</evidence>
<dbReference type="PANTHER" id="PTHR43566:SF1">
    <property type="entry name" value="AAA+ ATPASE DOMAIN-CONTAINING PROTEIN"/>
    <property type="match status" value="1"/>
</dbReference>
<gene>
    <name evidence="2" type="ORF">B2A_13416</name>
</gene>
<proteinExistence type="predicted"/>
<organism evidence="2">
    <name type="scientific">mine drainage metagenome</name>
    <dbReference type="NCBI Taxonomy" id="410659"/>
    <lineage>
        <taxon>unclassified sequences</taxon>
        <taxon>metagenomes</taxon>
        <taxon>ecological metagenomes</taxon>
    </lineage>
</organism>
<feature type="non-terminal residue" evidence="2">
    <location>
        <position position="127"/>
    </location>
</feature>
<accession>T0ZSX9</accession>
<sequence>MAHNTVVDYLDVLERLMEIENQSAWSPHLRSRTKLRRSAKRHFVDPSLAVAALGATADRLVRDLASFGLLFESLVVRDLRVLAQPLDGEVFHYRDKSNLEVDVIVQLRDSRWGAFEVKLGAGRIDEG</sequence>
<comment type="caution">
    <text evidence="2">The sequence shown here is derived from an EMBL/GenBank/DDBJ whole genome shotgun (WGS) entry which is preliminary data.</text>
</comment>
<name>T0ZSX9_9ZZZZ</name>
<protein>
    <submittedName>
        <fullName evidence="2">AAA+ superfamily ATPase</fullName>
    </submittedName>
</protein>
<evidence type="ECO:0000313" key="2">
    <source>
        <dbReference type="EMBL" id="EQD32950.1"/>
    </source>
</evidence>
<dbReference type="PANTHER" id="PTHR43566">
    <property type="entry name" value="CONSERVED PROTEIN"/>
    <property type="match status" value="1"/>
</dbReference>
<feature type="domain" description="DUF4143" evidence="1">
    <location>
        <begin position="2"/>
        <end position="119"/>
    </location>
</feature>
<dbReference type="EMBL" id="AUZZ01009711">
    <property type="protein sequence ID" value="EQD32950.1"/>
    <property type="molecule type" value="Genomic_DNA"/>
</dbReference>
<dbReference type="Pfam" id="PF13635">
    <property type="entry name" value="DUF4143"/>
    <property type="match status" value="1"/>
</dbReference>
<dbReference type="AlphaFoldDB" id="T0ZSX9"/>
<dbReference type="InterPro" id="IPR025420">
    <property type="entry name" value="DUF4143"/>
</dbReference>
<reference evidence="2" key="1">
    <citation type="submission" date="2013-08" db="EMBL/GenBank/DDBJ databases">
        <authorList>
            <person name="Mendez C."/>
            <person name="Richter M."/>
            <person name="Ferrer M."/>
            <person name="Sanchez J."/>
        </authorList>
    </citation>
    <scope>NUCLEOTIDE SEQUENCE</scope>
</reference>
<reference evidence="2" key="2">
    <citation type="journal article" date="2014" name="ISME J.">
        <title>Microbial stratification in low pH oxic and suboxic macroscopic growths along an acid mine drainage.</title>
        <authorList>
            <person name="Mendez-Garcia C."/>
            <person name="Mesa V."/>
            <person name="Sprenger R.R."/>
            <person name="Richter M."/>
            <person name="Diez M.S."/>
            <person name="Solano J."/>
            <person name="Bargiela R."/>
            <person name="Golyshina O.V."/>
            <person name="Manteca A."/>
            <person name="Ramos J.L."/>
            <person name="Gallego J.R."/>
            <person name="Llorente I."/>
            <person name="Martins Dos Santos V.A."/>
            <person name="Jensen O.N."/>
            <person name="Pelaez A.I."/>
            <person name="Sanchez J."/>
            <person name="Ferrer M."/>
        </authorList>
    </citation>
    <scope>NUCLEOTIDE SEQUENCE</scope>
</reference>